<accession>A0A0H5RA37</accession>
<feature type="region of interest" description="Disordered" evidence="1">
    <location>
        <begin position="175"/>
        <end position="200"/>
    </location>
</feature>
<feature type="region of interest" description="Disordered" evidence="1">
    <location>
        <begin position="120"/>
        <end position="150"/>
    </location>
</feature>
<dbReference type="AlphaFoldDB" id="A0A0H5RA37"/>
<reference evidence="3" key="1">
    <citation type="submission" date="2015-04" db="EMBL/GenBank/DDBJ databases">
        <title>The genome sequence of the plant pathogenic Rhizarian Plasmodiophora brassicae reveals insights in its biotrophic life cycle and the origin of chitin synthesis.</title>
        <authorList>
            <person name="Schwelm A."/>
            <person name="Fogelqvist J."/>
            <person name="Knaust A."/>
            <person name="Julke S."/>
            <person name="Lilja T."/>
            <person name="Dhandapani V."/>
            <person name="Bonilla-Rosso G."/>
            <person name="Karlsson M."/>
            <person name="Shevchenko A."/>
            <person name="Choi S.R."/>
            <person name="Kim H.G."/>
            <person name="Park J.Y."/>
            <person name="Lim Y.P."/>
            <person name="Ludwig-Muller J."/>
            <person name="Dixelius C."/>
        </authorList>
    </citation>
    <scope>NUCLEOTIDE SEQUENCE</scope>
    <source>
        <tissue evidence="3">Potato root galls</tissue>
    </source>
</reference>
<evidence type="ECO:0000259" key="2">
    <source>
        <dbReference type="Pfam" id="PF25560"/>
    </source>
</evidence>
<feature type="compositionally biased region" description="Basic and acidic residues" evidence="1">
    <location>
        <begin position="57"/>
        <end position="68"/>
    </location>
</feature>
<feature type="region of interest" description="Disordered" evidence="1">
    <location>
        <begin position="956"/>
        <end position="1000"/>
    </location>
</feature>
<feature type="compositionally biased region" description="Basic residues" evidence="1">
    <location>
        <begin position="975"/>
        <end position="989"/>
    </location>
</feature>
<name>A0A0H5RA37_9EUKA</name>
<dbReference type="InterPro" id="IPR057692">
    <property type="entry name" value="DUF7932"/>
</dbReference>
<dbReference type="Pfam" id="PF25560">
    <property type="entry name" value="DUF7932"/>
    <property type="match status" value="1"/>
</dbReference>
<feature type="region of interest" description="Disordered" evidence="1">
    <location>
        <begin position="46"/>
        <end position="68"/>
    </location>
</feature>
<protein>
    <recommendedName>
        <fullName evidence="2">DUF7932 domain-containing protein</fullName>
    </recommendedName>
</protein>
<dbReference type="EMBL" id="HACM01010568">
    <property type="protein sequence ID" value="CRZ11010.1"/>
    <property type="molecule type" value="Transcribed_RNA"/>
</dbReference>
<sequence>MIGNSDKDGIWFAKVPTVIRSSPVDVLNARAANEIANVRNVVKLSGQSGSDGLNGDQKLRTDPNKANRGDDGICGDNAYVGDIVVSGSVHRLKIQTAYEMFEVDIDDVVGVVLLQLNGGNGGHGGNGEDGIHDDEDGGDAGNGGSGGNGGRVVIRTHQPYLLTLIEFELYGGAGGQPGTPGTRARSGMEGKPGVRGQHGSKGSVEFLVESPQKDVIEQGSDRFGSCIRSFRIRDADDDGVFDPGSQILIDLIDIYNDGGLTLPQDAILRICIDGEGAASSSATAKLPAIKPKEHYVVPQVLSLTIGARESGPICIKSSTTLFGREITNSSTLEATIMVQYPIEISTIAAPLSSGPGEQIEICVEVNNISSAVYGRSGLGRVDVELKLSSYMAHAAMGRDHRSRQRLSATVAAIQVESIEPGQSCVVRFPIEILPLANEKLYAELPIQVRLLLKGASIDVGRRTIQAIPNPSTGTSLIRADVLLMVSSYISQAEYKCWEMMCAKLQLTMSSYDVSRSGDDHDDYMLEARIGNSRLIICPLPDHGDILLLPALSLARHLQSNGSAAVVLCGLDSASPPLMTSFLINYNEADPIRDQNPIGWNTAKQQEKVADRWIHDMELIDTDHLYGAVVDDDRSRQQVYYCGLYRLLGRIALYRSLFCCHHLLMTMTDSVLLKDIVPDDLFHCMKDQTEDRWIAESDNLVTNMDTQITVRLASGIPVESSLFRIMTGITSILPLEERIALLESRNEEGYQWHFTYNQSTASCYQRDLINITFAHDIQSEFFNPAADDSLPFAHNLAIRIQQESNIVNHRDDDVLHLVETDRCGRIAAMFEQSIQQSKWKAIWPYPGRRRFARRRKRLQEIQRFAIGATKLHDAKDVMDAMISCIPSYDTIFDGINRPMWPSQNRPKWFTGTVTMSEIAKEAKRQPRRRLDDPIIEIKTPRALGDTTPLHKAVVRLMKPNEGEPIAPRSMREVPRNRKQASHQREKKTKHRDLDTRPVGEV</sequence>
<evidence type="ECO:0000256" key="1">
    <source>
        <dbReference type="SAM" id="MobiDB-lite"/>
    </source>
</evidence>
<feature type="compositionally biased region" description="Basic and acidic residues" evidence="1">
    <location>
        <begin position="990"/>
        <end position="1000"/>
    </location>
</feature>
<feature type="compositionally biased region" description="Gly residues" evidence="1">
    <location>
        <begin position="139"/>
        <end position="150"/>
    </location>
</feature>
<organism evidence="3">
    <name type="scientific">Spongospora subterranea</name>
    <dbReference type="NCBI Taxonomy" id="70186"/>
    <lineage>
        <taxon>Eukaryota</taxon>
        <taxon>Sar</taxon>
        <taxon>Rhizaria</taxon>
        <taxon>Endomyxa</taxon>
        <taxon>Phytomyxea</taxon>
        <taxon>Plasmodiophorida</taxon>
        <taxon>Plasmodiophoridae</taxon>
        <taxon>Spongospora</taxon>
    </lineage>
</organism>
<feature type="domain" description="DUF7932" evidence="2">
    <location>
        <begin position="228"/>
        <end position="309"/>
    </location>
</feature>
<proteinExistence type="predicted"/>
<evidence type="ECO:0000313" key="3">
    <source>
        <dbReference type="EMBL" id="CRZ11010.1"/>
    </source>
</evidence>